<dbReference type="PANTHER" id="PTHR16504">
    <property type="entry name" value="5'(3')-DEOXYRIBONUCLEOTIDASE"/>
    <property type="match status" value="1"/>
</dbReference>
<organism evidence="4 5">
    <name type="scientific">Polarella glacialis</name>
    <name type="common">Dinoflagellate</name>
    <dbReference type="NCBI Taxonomy" id="89957"/>
    <lineage>
        <taxon>Eukaryota</taxon>
        <taxon>Sar</taxon>
        <taxon>Alveolata</taxon>
        <taxon>Dinophyceae</taxon>
        <taxon>Suessiales</taxon>
        <taxon>Suessiaceae</taxon>
        <taxon>Polarella</taxon>
    </lineage>
</organism>
<dbReference type="SFLD" id="SFLDS00003">
    <property type="entry name" value="Haloacid_Dehalogenase"/>
    <property type="match status" value="1"/>
</dbReference>
<dbReference type="Proteomes" id="UP000626109">
    <property type="component" value="Unassembled WGS sequence"/>
</dbReference>
<dbReference type="Pfam" id="PF06941">
    <property type="entry name" value="NT5C"/>
    <property type="match status" value="1"/>
</dbReference>
<feature type="domain" description="Glycosyl transferase family 1" evidence="3">
    <location>
        <begin position="141"/>
        <end position="330"/>
    </location>
</feature>
<evidence type="ECO:0000256" key="1">
    <source>
        <dbReference type="ARBA" id="ARBA00022676"/>
    </source>
</evidence>
<dbReference type="GO" id="GO:0008253">
    <property type="term" value="F:5'-nucleotidase activity"/>
    <property type="evidence" value="ECO:0007669"/>
    <property type="project" value="InterPro"/>
</dbReference>
<dbReference type="AlphaFoldDB" id="A0A813K9C1"/>
<evidence type="ECO:0000313" key="5">
    <source>
        <dbReference type="Proteomes" id="UP000626109"/>
    </source>
</evidence>
<dbReference type="InterPro" id="IPR001296">
    <property type="entry name" value="Glyco_trans_1"/>
</dbReference>
<name>A0A813K9C1_POLGL</name>
<protein>
    <recommendedName>
        <fullName evidence="3">Glycosyl transferase family 1 domain-containing protein</fullName>
    </recommendedName>
</protein>
<feature type="active site" description="Proton donor" evidence="2">
    <location>
        <position position="396"/>
    </location>
</feature>
<dbReference type="Gene3D" id="1.10.40.40">
    <property type="entry name" value="Deoxyribonucleotidase, domain 2"/>
    <property type="match status" value="1"/>
</dbReference>
<dbReference type="SFLD" id="SFLDG01145">
    <property type="entry name" value="C1.2.1"/>
    <property type="match status" value="1"/>
</dbReference>
<evidence type="ECO:0000313" key="4">
    <source>
        <dbReference type="EMBL" id="CAE8700476.1"/>
    </source>
</evidence>
<dbReference type="Gene3D" id="3.40.50.1000">
    <property type="entry name" value="HAD superfamily/HAD-like"/>
    <property type="match status" value="1"/>
</dbReference>
<dbReference type="EMBL" id="CAJNNW010029505">
    <property type="protein sequence ID" value="CAE8700476.1"/>
    <property type="molecule type" value="Genomic_DNA"/>
</dbReference>
<keyword evidence="1" id="KW-0328">Glycosyltransferase</keyword>
<dbReference type="GO" id="GO:0016757">
    <property type="term" value="F:glycosyltransferase activity"/>
    <property type="evidence" value="ECO:0007669"/>
    <property type="project" value="UniProtKB-KW"/>
</dbReference>
<reference evidence="4" key="1">
    <citation type="submission" date="2021-02" db="EMBL/GenBank/DDBJ databases">
        <authorList>
            <person name="Dougan E. K."/>
            <person name="Rhodes N."/>
            <person name="Thang M."/>
            <person name="Chan C."/>
        </authorList>
    </citation>
    <scope>NUCLEOTIDE SEQUENCE</scope>
</reference>
<dbReference type="SUPFAM" id="SSF53756">
    <property type="entry name" value="UDP-Glycosyltransferase/glycogen phosphorylase"/>
    <property type="match status" value="1"/>
</dbReference>
<dbReference type="GO" id="GO:0009223">
    <property type="term" value="P:pyrimidine deoxyribonucleotide catabolic process"/>
    <property type="evidence" value="ECO:0007669"/>
    <property type="project" value="TreeGrafter"/>
</dbReference>
<dbReference type="SFLD" id="SFLDG01126">
    <property type="entry name" value="C1.2:_Nucleotidase_Like"/>
    <property type="match status" value="1"/>
</dbReference>
<feature type="active site" description="Nucleophile" evidence="2">
    <location>
        <position position="394"/>
    </location>
</feature>
<sequence length="583" mass="64904">MRADFEQLGLKVIIVDTTSVTFLPDLAQALQQQQVGVIVANTIMRCDVVLLAAEKHIPSIWVIHESWPQDQLDHYAKEVFMCKDIDAQIIRRAFAAAGTIVFPSNMQGHLYDGMFKPGAGITIYNGIPLQQLDSFQKTHDRRKVRAMLGYKDNDFLVLHIGTVCSRKGQLYSARACCQLISSGKCKDLKLLIVGARYIRDHEIKYIDQVRQVAESSGVSCKRFEDCKQEELGEAQVTIMDIQAEVLRFYMAADVIVVPSLNEVLPLVVCEGMAFERPVVCSRIDAIPEALDDGVEGFLIPAADSEALSSAVLKLRNSPELRRSMGKAGRARVLKQFSYHTMGKRYRELLDTNIASLAAAPLAISSHALAPVPQKLQASESVPESKLLGRIVLVDMDNTMVDWDGEFIRRFAQVSGQPESDVAKLVRSRRHFEIEENFEASDRQSVLSVVASAGLYESLQPLPGALDALRAMVQLGADVRLVTSPHPTCPGPCALEKYSFVRKHLGDSWIERLIITRDKTLVHGDLLVDDKPKITGTFSLGQNRPTPWTHVLFSQPYNEAVQEKPRLSKWSDWQSVLTSALSVH</sequence>
<proteinExistence type="predicted"/>
<dbReference type="InterPro" id="IPR036412">
    <property type="entry name" value="HAD-like_sf"/>
</dbReference>
<dbReference type="Gene3D" id="3.40.50.2000">
    <property type="entry name" value="Glycogen Phosphorylase B"/>
    <property type="match status" value="2"/>
</dbReference>
<gene>
    <name evidence="4" type="ORF">PGLA2088_LOCUS31641</name>
</gene>
<dbReference type="CDD" id="cd03801">
    <property type="entry name" value="GT4_PimA-like"/>
    <property type="match status" value="1"/>
</dbReference>
<keyword evidence="1" id="KW-0808">Transferase</keyword>
<dbReference type="PANTHER" id="PTHR16504:SF4">
    <property type="entry name" value="5'(3')-DEOXYRIBONUCLEOTIDASE"/>
    <property type="match status" value="1"/>
</dbReference>
<dbReference type="InterPro" id="IPR010708">
    <property type="entry name" value="5'(3')-deoxyribonucleotidase"/>
</dbReference>
<dbReference type="Pfam" id="PF00534">
    <property type="entry name" value="Glycos_transf_1"/>
    <property type="match status" value="1"/>
</dbReference>
<accession>A0A813K9C1</accession>
<comment type="caution">
    <text evidence="4">The sequence shown here is derived from an EMBL/GenBank/DDBJ whole genome shotgun (WGS) entry which is preliminary data.</text>
</comment>
<dbReference type="InterPro" id="IPR023214">
    <property type="entry name" value="HAD_sf"/>
</dbReference>
<evidence type="ECO:0000259" key="3">
    <source>
        <dbReference type="Pfam" id="PF00534"/>
    </source>
</evidence>
<dbReference type="SUPFAM" id="SSF56784">
    <property type="entry name" value="HAD-like"/>
    <property type="match status" value="1"/>
</dbReference>
<evidence type="ECO:0000256" key="2">
    <source>
        <dbReference type="PIRSR" id="PIRSR610708-1"/>
    </source>
</evidence>